<dbReference type="KEGG" id="ovi:T265_14898"/>
<protein>
    <submittedName>
        <fullName evidence="2">Uncharacterized protein</fullName>
    </submittedName>
</protein>
<gene>
    <name evidence="2" type="ORF">T265_14898</name>
</gene>
<evidence type="ECO:0000313" key="2">
    <source>
        <dbReference type="EMBL" id="KER22273.1"/>
    </source>
</evidence>
<evidence type="ECO:0000313" key="3">
    <source>
        <dbReference type="Proteomes" id="UP000054324"/>
    </source>
</evidence>
<keyword evidence="1" id="KW-0472">Membrane</keyword>
<accession>A0A074Z5B8</accession>
<dbReference type="RefSeq" id="XP_009173991.1">
    <property type="nucleotide sequence ID" value="XM_009175727.1"/>
</dbReference>
<sequence>MQSASAGDSVRSQSLQPIEQVIFRPIIIIITIIIIINDSMTSVLNTNASLQYSHDLFESLIVKKRIK</sequence>
<reference evidence="2 3" key="1">
    <citation type="submission" date="2013-11" db="EMBL/GenBank/DDBJ databases">
        <title>Opisthorchis viverrini - life in the bile duct.</title>
        <authorList>
            <person name="Young N.D."/>
            <person name="Nagarajan N."/>
            <person name="Lin S.J."/>
            <person name="Korhonen P.K."/>
            <person name="Jex A.R."/>
            <person name="Hall R.S."/>
            <person name="Safavi-Hemami H."/>
            <person name="Kaewkong W."/>
            <person name="Bertrand D."/>
            <person name="Gao S."/>
            <person name="Seet Q."/>
            <person name="Wongkham S."/>
            <person name="Teh B.T."/>
            <person name="Wongkham C."/>
            <person name="Intapan P.M."/>
            <person name="Maleewong W."/>
            <person name="Yang X."/>
            <person name="Hu M."/>
            <person name="Wang Z."/>
            <person name="Hofmann A."/>
            <person name="Sternberg P.W."/>
            <person name="Tan P."/>
            <person name="Wang J."/>
            <person name="Gasser R.B."/>
        </authorList>
    </citation>
    <scope>NUCLEOTIDE SEQUENCE [LARGE SCALE GENOMIC DNA]</scope>
</reference>
<feature type="non-terminal residue" evidence="2">
    <location>
        <position position="67"/>
    </location>
</feature>
<keyword evidence="1" id="KW-1133">Transmembrane helix</keyword>
<proteinExistence type="predicted"/>
<feature type="transmembrane region" description="Helical" evidence="1">
    <location>
        <begin position="21"/>
        <end position="40"/>
    </location>
</feature>
<keyword evidence="1" id="KW-0812">Transmembrane</keyword>
<organism evidence="2 3">
    <name type="scientific">Opisthorchis viverrini</name>
    <name type="common">Southeast Asian liver fluke</name>
    <dbReference type="NCBI Taxonomy" id="6198"/>
    <lineage>
        <taxon>Eukaryota</taxon>
        <taxon>Metazoa</taxon>
        <taxon>Spiralia</taxon>
        <taxon>Lophotrochozoa</taxon>
        <taxon>Platyhelminthes</taxon>
        <taxon>Trematoda</taxon>
        <taxon>Digenea</taxon>
        <taxon>Opisthorchiida</taxon>
        <taxon>Opisthorchiata</taxon>
        <taxon>Opisthorchiidae</taxon>
        <taxon>Opisthorchis</taxon>
    </lineage>
</organism>
<dbReference type="Proteomes" id="UP000054324">
    <property type="component" value="Unassembled WGS sequence"/>
</dbReference>
<keyword evidence="3" id="KW-1185">Reference proteome</keyword>
<dbReference type="CTD" id="20329064"/>
<dbReference type="GeneID" id="20329064"/>
<evidence type="ECO:0000256" key="1">
    <source>
        <dbReference type="SAM" id="Phobius"/>
    </source>
</evidence>
<dbReference type="EMBL" id="KL596908">
    <property type="protein sequence ID" value="KER22273.1"/>
    <property type="molecule type" value="Genomic_DNA"/>
</dbReference>
<name>A0A074Z5B8_OPIVI</name>
<dbReference type="AlphaFoldDB" id="A0A074Z5B8"/>